<feature type="region of interest" description="Disordered" evidence="6">
    <location>
        <begin position="879"/>
        <end position="901"/>
    </location>
</feature>
<feature type="compositionally biased region" description="Basic and acidic residues" evidence="6">
    <location>
        <begin position="892"/>
        <end position="901"/>
    </location>
</feature>
<evidence type="ECO:0000313" key="10">
    <source>
        <dbReference type="WBParaSite" id="ECPE_0000525501-mRNA-1"/>
    </source>
</evidence>
<comment type="subcellular location">
    <subcellularLocation>
        <location evidence="4 5">Nucleus</location>
    </subcellularLocation>
</comment>
<keyword evidence="1 4" id="KW-0238">DNA-binding</keyword>
<dbReference type="PROSITE" id="PS50071">
    <property type="entry name" value="HOMEOBOX_2"/>
    <property type="match status" value="1"/>
</dbReference>
<feature type="DNA-binding region" description="Homeobox" evidence="4">
    <location>
        <begin position="418"/>
        <end position="477"/>
    </location>
</feature>
<dbReference type="PANTHER" id="PTHR24327:SF81">
    <property type="entry name" value="HOMEOTIC PROTEIN DISTAL-LESS-RELATED"/>
    <property type="match status" value="1"/>
</dbReference>
<dbReference type="GO" id="GO:0000981">
    <property type="term" value="F:DNA-binding transcription factor activity, RNA polymerase II-specific"/>
    <property type="evidence" value="ECO:0007669"/>
    <property type="project" value="InterPro"/>
</dbReference>
<evidence type="ECO:0000256" key="6">
    <source>
        <dbReference type="SAM" id="MobiDB-lite"/>
    </source>
</evidence>
<dbReference type="InterPro" id="IPR009057">
    <property type="entry name" value="Homeodomain-like_sf"/>
</dbReference>
<feature type="region of interest" description="Disordered" evidence="6">
    <location>
        <begin position="30"/>
        <end position="69"/>
    </location>
</feature>
<feature type="region of interest" description="Disordered" evidence="6">
    <location>
        <begin position="685"/>
        <end position="707"/>
    </location>
</feature>
<feature type="compositionally biased region" description="Polar residues" evidence="6">
    <location>
        <begin position="551"/>
        <end position="562"/>
    </location>
</feature>
<evidence type="ECO:0000259" key="7">
    <source>
        <dbReference type="PROSITE" id="PS50071"/>
    </source>
</evidence>
<feature type="region of interest" description="Disordered" evidence="6">
    <location>
        <begin position="500"/>
        <end position="528"/>
    </location>
</feature>
<dbReference type="InterPro" id="IPR050460">
    <property type="entry name" value="Distal-less_Homeobox_TF"/>
</dbReference>
<name>A0A183AE58_9TREM</name>
<feature type="compositionally biased region" description="Low complexity" evidence="6">
    <location>
        <begin position="98"/>
        <end position="108"/>
    </location>
</feature>
<evidence type="ECO:0000313" key="9">
    <source>
        <dbReference type="Proteomes" id="UP000272942"/>
    </source>
</evidence>
<dbReference type="InterPro" id="IPR017970">
    <property type="entry name" value="Homeobox_CS"/>
</dbReference>
<reference evidence="10" key="1">
    <citation type="submission" date="2016-06" db="UniProtKB">
        <authorList>
            <consortium name="WormBaseParasite"/>
        </authorList>
    </citation>
    <scope>IDENTIFICATION</scope>
</reference>
<keyword evidence="2 4" id="KW-0371">Homeobox</keyword>
<dbReference type="WBParaSite" id="ECPE_0000525501-mRNA-1">
    <property type="protein sequence ID" value="ECPE_0000525501-mRNA-1"/>
    <property type="gene ID" value="ECPE_0000525501"/>
</dbReference>
<reference evidence="8 9" key="2">
    <citation type="submission" date="2018-11" db="EMBL/GenBank/DDBJ databases">
        <authorList>
            <consortium name="Pathogen Informatics"/>
        </authorList>
    </citation>
    <scope>NUCLEOTIDE SEQUENCE [LARGE SCALE GENOMIC DNA]</scope>
    <source>
        <strain evidence="8 9">Egypt</strain>
    </source>
</reference>
<feature type="compositionally biased region" description="Polar residues" evidence="6">
    <location>
        <begin position="111"/>
        <end position="124"/>
    </location>
</feature>
<protein>
    <submittedName>
        <fullName evidence="10">Homeobox domain-containing protein</fullName>
    </submittedName>
</protein>
<accession>A0A183AE58</accession>
<feature type="region of interest" description="Disordered" evidence="6">
    <location>
        <begin position="91"/>
        <end position="124"/>
    </location>
</feature>
<evidence type="ECO:0000256" key="3">
    <source>
        <dbReference type="ARBA" id="ARBA00023242"/>
    </source>
</evidence>
<dbReference type="PROSITE" id="PS00027">
    <property type="entry name" value="HOMEOBOX_1"/>
    <property type="match status" value="1"/>
</dbReference>
<keyword evidence="9" id="KW-1185">Reference proteome</keyword>
<dbReference type="InterPro" id="IPR000047">
    <property type="entry name" value="HTH_motif"/>
</dbReference>
<feature type="compositionally biased region" description="Low complexity" evidence="6">
    <location>
        <begin position="48"/>
        <end position="66"/>
    </location>
</feature>
<dbReference type="GO" id="GO:0000978">
    <property type="term" value="F:RNA polymerase II cis-regulatory region sequence-specific DNA binding"/>
    <property type="evidence" value="ECO:0007669"/>
    <property type="project" value="TreeGrafter"/>
</dbReference>
<dbReference type="AlphaFoldDB" id="A0A183AE58"/>
<dbReference type="GO" id="GO:0005634">
    <property type="term" value="C:nucleus"/>
    <property type="evidence" value="ECO:0007669"/>
    <property type="project" value="UniProtKB-SubCell"/>
</dbReference>
<dbReference type="Proteomes" id="UP000272942">
    <property type="component" value="Unassembled WGS sequence"/>
</dbReference>
<dbReference type="PANTHER" id="PTHR24327">
    <property type="entry name" value="HOMEOBOX PROTEIN"/>
    <property type="match status" value="1"/>
</dbReference>
<feature type="compositionally biased region" description="Low complexity" evidence="6">
    <location>
        <begin position="618"/>
        <end position="634"/>
    </location>
</feature>
<dbReference type="Gene3D" id="1.10.10.60">
    <property type="entry name" value="Homeodomain-like"/>
    <property type="match status" value="1"/>
</dbReference>
<dbReference type="SUPFAM" id="SSF46689">
    <property type="entry name" value="Homeodomain-like"/>
    <property type="match status" value="1"/>
</dbReference>
<evidence type="ECO:0000256" key="1">
    <source>
        <dbReference type="ARBA" id="ARBA00023125"/>
    </source>
</evidence>
<dbReference type="CDD" id="cd00086">
    <property type="entry name" value="homeodomain"/>
    <property type="match status" value="1"/>
</dbReference>
<evidence type="ECO:0000313" key="8">
    <source>
        <dbReference type="EMBL" id="VDP74952.1"/>
    </source>
</evidence>
<dbReference type="PRINTS" id="PR00031">
    <property type="entry name" value="HTHREPRESSR"/>
</dbReference>
<feature type="compositionally biased region" description="Low complexity" evidence="6">
    <location>
        <begin position="691"/>
        <end position="701"/>
    </location>
</feature>
<organism evidence="10">
    <name type="scientific">Echinostoma caproni</name>
    <dbReference type="NCBI Taxonomy" id="27848"/>
    <lineage>
        <taxon>Eukaryota</taxon>
        <taxon>Metazoa</taxon>
        <taxon>Spiralia</taxon>
        <taxon>Lophotrochozoa</taxon>
        <taxon>Platyhelminthes</taxon>
        <taxon>Trematoda</taxon>
        <taxon>Digenea</taxon>
        <taxon>Plagiorchiida</taxon>
        <taxon>Echinostomata</taxon>
        <taxon>Echinostomatoidea</taxon>
        <taxon>Echinostomatidae</taxon>
        <taxon>Echinostoma</taxon>
    </lineage>
</organism>
<feature type="region of interest" description="Disordered" evidence="6">
    <location>
        <begin position="783"/>
        <end position="807"/>
    </location>
</feature>
<evidence type="ECO:0000256" key="2">
    <source>
        <dbReference type="ARBA" id="ARBA00023155"/>
    </source>
</evidence>
<sequence>MLVTHFEDPTRMLMSTATSASRLGLEHDQHTEDCDLPTDRYTPPPPTALALPAESGAGGSSSNSSTSRRHAVFSPGMSILSDAVASEDISLNNKQDCSTPSSSSTSHSEAVLSQTMHNSVSPQSTAPSIFSPMIYPTADGTVDVALFSGQQLYSQTYPTSTGESRLSKRIAMNFDNNNNSDADVKVNRTQDPMPIHSNVCNQSNICSDRCRLEHATPVIVDSSVGSHLESAYSFAHMFSHKQIRDLSNADIPFTQYDTSYAMPYLTSTARQSTTTARSDLSFPSPNTYTSATRQTALPFLPSPDPFGRMVPLHGLSCSVSENTFPPLSTPGCQSSALLSTKDTIPASFRFDHPINSKSDEPCPSPNSGRMEAYHRLYDQLTDESPNHPINFAFGISGSHDDGLTDTSSESPLLRNKKLRKPRTIYSIWQLQLLNRRFVQSQYLNLTERASLAAQLGLTQTQVKIWFQNKRSKLKKILRQGQDPTAFLSGILNEGIQDQMDSEEEEFPSPSDATHTVKKFSESSQDETGNAIVECEKSSQSMPVNFARDTEQSVSSPHSNNEKIANGEQIDRVTDPDSLTALPYVWNAWKQVSPRCVEADTVRSSSHGASEYANAESFSSDCPPGLSTSSSSPSPKRLNDRERPFSGTVDSAKSKVQCNSEIKDVAGQNSESAESQCLVHHSQTAELTAPDSPISNNNPEENSNLKEDLDLIGPVTSWDSTRRSIQANLFTSDASFAHHINSSGPQSMNAWPPDAAHKLTSESNRQVSHLTQPNISQQYLFQPTDYPSTSEETPKYERWPGTRTSTGSPSGFGIPPFAHVQPQRELLAHGYNLTQSAAYPFHHPSIQFNTYQHLNRSLSSSPSFVQASVDHQLSGHYPFVQPQSMTPPGLGHESYHSETMYR</sequence>
<dbReference type="Pfam" id="PF00046">
    <property type="entry name" value="Homeodomain"/>
    <property type="match status" value="1"/>
</dbReference>
<evidence type="ECO:0000256" key="4">
    <source>
        <dbReference type="PROSITE-ProRule" id="PRU00108"/>
    </source>
</evidence>
<feature type="region of interest" description="Disordered" evidence="6">
    <location>
        <begin position="607"/>
        <end position="655"/>
    </location>
</feature>
<dbReference type="EMBL" id="UZAN01042084">
    <property type="protein sequence ID" value="VDP74952.1"/>
    <property type="molecule type" value="Genomic_DNA"/>
</dbReference>
<dbReference type="InterPro" id="IPR001356">
    <property type="entry name" value="HD"/>
</dbReference>
<feature type="domain" description="Homeobox" evidence="7">
    <location>
        <begin position="416"/>
        <end position="476"/>
    </location>
</feature>
<gene>
    <name evidence="8" type="ORF">ECPE_LOCUS5243</name>
</gene>
<dbReference type="SMART" id="SM00389">
    <property type="entry name" value="HOX"/>
    <property type="match status" value="1"/>
</dbReference>
<feature type="region of interest" description="Disordered" evidence="6">
    <location>
        <begin position="547"/>
        <end position="571"/>
    </location>
</feature>
<keyword evidence="3 4" id="KW-0539">Nucleus</keyword>
<evidence type="ECO:0000256" key="5">
    <source>
        <dbReference type="RuleBase" id="RU000682"/>
    </source>
</evidence>
<dbReference type="OrthoDB" id="6159439at2759"/>
<proteinExistence type="predicted"/>